<dbReference type="AlphaFoldDB" id="A0A1E5GUN9"/>
<dbReference type="Proteomes" id="UP000094764">
    <property type="component" value="Unassembled WGS sequence"/>
</dbReference>
<comment type="caution">
    <text evidence="2">The sequence shown here is derived from an EMBL/GenBank/DDBJ whole genome shotgun (WGS) entry which is preliminary data.</text>
</comment>
<evidence type="ECO:0000259" key="1">
    <source>
        <dbReference type="Pfam" id="PF21939"/>
    </source>
</evidence>
<accession>A0A1E5GUN9</accession>
<name>A0A1E5GUN9_9ENTE</name>
<protein>
    <recommendedName>
        <fullName evidence="1">Baseplate structural protein Gp10 C-terminal domain-containing protein</fullName>
    </recommendedName>
</protein>
<reference evidence="3" key="1">
    <citation type="submission" date="2016-09" db="EMBL/GenBank/DDBJ databases">
        <authorList>
            <person name="Gulvik C.A."/>
        </authorList>
    </citation>
    <scope>NUCLEOTIDE SEQUENCE [LARGE SCALE GENOMIC DNA]</scope>
    <source>
        <strain evidence="3">LMG 26306</strain>
    </source>
</reference>
<evidence type="ECO:0000313" key="2">
    <source>
        <dbReference type="EMBL" id="OEG16379.1"/>
    </source>
</evidence>
<dbReference type="STRING" id="903983.BCR23_05675"/>
<sequence>MDLEKIYRGMENGAEAIQENFSILAKALYPVGSVFQSVNDSDPSTLFGGTWERIKGKVLVGVDEGDSDFTAGKIGGKKEHIHGLSQGYAQLQISGSVLANNSIGEIPAYKGTTKAVDFKALANNEEFKLGTRLAGYTDLANNLQPYKTVYIWVRIA</sequence>
<evidence type="ECO:0000313" key="3">
    <source>
        <dbReference type="Proteomes" id="UP000094764"/>
    </source>
</evidence>
<dbReference type="InterPro" id="IPR053827">
    <property type="entry name" value="Gp10_C"/>
</dbReference>
<gene>
    <name evidence="2" type="ORF">BCR23_05675</name>
</gene>
<dbReference type="EMBL" id="MIKB01000013">
    <property type="protein sequence ID" value="OEG16379.1"/>
    <property type="molecule type" value="Genomic_DNA"/>
</dbReference>
<organism evidence="2 3">
    <name type="scientific">Enterococcus quebecensis</name>
    <dbReference type="NCBI Taxonomy" id="903983"/>
    <lineage>
        <taxon>Bacteria</taxon>
        <taxon>Bacillati</taxon>
        <taxon>Bacillota</taxon>
        <taxon>Bacilli</taxon>
        <taxon>Lactobacillales</taxon>
        <taxon>Enterococcaceae</taxon>
        <taxon>Enterococcus</taxon>
    </lineage>
</organism>
<proteinExistence type="predicted"/>
<keyword evidence="3" id="KW-1185">Reference proteome</keyword>
<dbReference type="Pfam" id="PF21939">
    <property type="entry name" value="Gp10_C"/>
    <property type="match status" value="1"/>
</dbReference>
<feature type="domain" description="Baseplate structural protein Gp10 C-terminal" evidence="1">
    <location>
        <begin position="26"/>
        <end position="155"/>
    </location>
</feature>
<dbReference type="OrthoDB" id="2180620at2"/>
<dbReference type="RefSeq" id="WP_069634832.1">
    <property type="nucleotide sequence ID" value="NZ_JXKZ01000015.1"/>
</dbReference>